<dbReference type="Proteomes" id="UP000616608">
    <property type="component" value="Unassembled WGS sequence"/>
</dbReference>
<name>A0A917G2S2_9BACI</name>
<dbReference type="SUPFAM" id="SSF46458">
    <property type="entry name" value="Globin-like"/>
    <property type="match status" value="1"/>
</dbReference>
<organism evidence="2 3">
    <name type="scientific">Lysinibacillus alkalisoli</name>
    <dbReference type="NCBI Taxonomy" id="1911548"/>
    <lineage>
        <taxon>Bacteria</taxon>
        <taxon>Bacillati</taxon>
        <taxon>Bacillota</taxon>
        <taxon>Bacilli</taxon>
        <taxon>Bacillales</taxon>
        <taxon>Bacillaceae</taxon>
        <taxon>Lysinibacillus</taxon>
    </lineage>
</organism>
<protein>
    <recommendedName>
        <fullName evidence="1">Globin-sensor domain-containing protein</fullName>
    </recommendedName>
</protein>
<evidence type="ECO:0000313" key="3">
    <source>
        <dbReference type="Proteomes" id="UP000616608"/>
    </source>
</evidence>
<dbReference type="EMBL" id="BMJT01000003">
    <property type="protein sequence ID" value="GGG18960.1"/>
    <property type="molecule type" value="Genomic_DNA"/>
</dbReference>
<dbReference type="InterPro" id="IPR044398">
    <property type="entry name" value="Globin-sensor_dom"/>
</dbReference>
<keyword evidence="3" id="KW-1185">Reference proteome</keyword>
<dbReference type="Gene3D" id="1.10.490.10">
    <property type="entry name" value="Globins"/>
    <property type="match status" value="1"/>
</dbReference>
<dbReference type="AlphaFoldDB" id="A0A917G2S2"/>
<sequence>MIFRKKKIDLTSYFNTENQSDIGANERFQEKLDFLALSRIRRESVLFLKDLYEENRVAILDNFYDRLLAIPDFAHVIETHTTVERLKKPLMRILLVSFKTS</sequence>
<dbReference type="GO" id="GO:0020037">
    <property type="term" value="F:heme binding"/>
    <property type="evidence" value="ECO:0007669"/>
    <property type="project" value="InterPro"/>
</dbReference>
<dbReference type="GO" id="GO:0019825">
    <property type="term" value="F:oxygen binding"/>
    <property type="evidence" value="ECO:0007669"/>
    <property type="project" value="InterPro"/>
</dbReference>
<accession>A0A917G2S2</accession>
<dbReference type="InterPro" id="IPR012292">
    <property type="entry name" value="Globin/Proto"/>
</dbReference>
<reference evidence="2" key="2">
    <citation type="submission" date="2020-09" db="EMBL/GenBank/DDBJ databases">
        <authorList>
            <person name="Sun Q."/>
            <person name="Zhou Y."/>
        </authorList>
    </citation>
    <scope>NUCLEOTIDE SEQUENCE</scope>
    <source>
        <strain evidence="2">CGMCC 1.15760</strain>
    </source>
</reference>
<evidence type="ECO:0000259" key="1">
    <source>
        <dbReference type="Pfam" id="PF11563"/>
    </source>
</evidence>
<feature type="domain" description="Globin-sensor" evidence="1">
    <location>
        <begin position="25"/>
        <end position="90"/>
    </location>
</feature>
<reference evidence="2" key="1">
    <citation type="journal article" date="2014" name="Int. J. Syst. Evol. Microbiol.">
        <title>Complete genome sequence of Corynebacterium casei LMG S-19264T (=DSM 44701T), isolated from a smear-ripened cheese.</title>
        <authorList>
            <consortium name="US DOE Joint Genome Institute (JGI-PGF)"/>
            <person name="Walter F."/>
            <person name="Albersmeier A."/>
            <person name="Kalinowski J."/>
            <person name="Ruckert C."/>
        </authorList>
    </citation>
    <scope>NUCLEOTIDE SEQUENCE</scope>
    <source>
        <strain evidence="2">CGMCC 1.15760</strain>
    </source>
</reference>
<comment type="caution">
    <text evidence="2">The sequence shown here is derived from an EMBL/GenBank/DDBJ whole genome shotgun (WGS) entry which is preliminary data.</text>
</comment>
<evidence type="ECO:0000313" key="2">
    <source>
        <dbReference type="EMBL" id="GGG18960.1"/>
    </source>
</evidence>
<gene>
    <name evidence="2" type="ORF">GCM10007425_11830</name>
</gene>
<dbReference type="InterPro" id="IPR009050">
    <property type="entry name" value="Globin-like_sf"/>
</dbReference>
<proteinExistence type="predicted"/>
<dbReference type="Pfam" id="PF11563">
    <property type="entry name" value="Protoglobin"/>
    <property type="match status" value="1"/>
</dbReference>